<keyword evidence="3" id="KW-0472">Membrane</keyword>
<proteinExistence type="predicted"/>
<evidence type="ECO:0000256" key="3">
    <source>
        <dbReference type="ARBA" id="ARBA00023136"/>
    </source>
</evidence>
<sequence length="594" mass="61994">MNAANPAFGATLPLAHQRPALGSPVAKVTQTFAKVASLASWIAVSGCAVQSTRLAQDDYHTAQQRSAEFQTHARQPQALPPMVTADIAPRFARHSIPLQRAASLPTHIGNVTLRYPGRQSLVTVAELISRLIDIPVIMTPDALNSASDYAPGGLNAATQSAQARTDDLQTASARLAAMAGASTLAISAQELQNSIELDYSGPLAGLLNLVATRAGLQWEYAGGKIVFSRLVTRSIMVKALPNGLKTTGSLDVFGSNNGGGGGDSGGSGGGGSGGGGGNSSNTGSLKIDFETDSNYWAGLTDSLKGMLSARAQLQVDPRSGLVTVTDALTNVERVETFLKEINVNLLRQVALEVEVLQVNLSDQYSNGINWQAVLGKLNGNQLTLTGPQGGGALSGNTPGSLSFILAPSSSRDSPSRLMAESLQEYGKVATSYSSVVTTTNRMPVPVGSLQTRSYVRQTTAATVNATTGITTPGSLVPGSISTGLGLMILPVILDSNRILLQTVMQVSELRELKSFTSGTGTTSQSIQLPDTVSFSSLQRTSVPAGQTLVLIGYEREQSQADDTDIVRGLLPIAKRGARAKQGTVILITPRLSEN</sequence>
<keyword evidence="7" id="KW-1185">Reference proteome</keyword>
<keyword evidence="2" id="KW-0732">Signal</keyword>
<dbReference type="InterPro" id="IPR011514">
    <property type="entry name" value="Secretin_N_2"/>
</dbReference>
<feature type="compositionally biased region" description="Gly residues" evidence="4">
    <location>
        <begin position="256"/>
        <end position="278"/>
    </location>
</feature>
<dbReference type="Gene3D" id="3.55.50.60">
    <property type="entry name" value="DotD protein"/>
    <property type="match status" value="1"/>
</dbReference>
<evidence type="ECO:0000313" key="7">
    <source>
        <dbReference type="Proteomes" id="UP001064933"/>
    </source>
</evidence>
<evidence type="ECO:0000256" key="2">
    <source>
        <dbReference type="ARBA" id="ARBA00022729"/>
    </source>
</evidence>
<dbReference type="RefSeq" id="WP_261760095.1">
    <property type="nucleotide sequence ID" value="NZ_CP104562.2"/>
</dbReference>
<feature type="region of interest" description="Disordered" evidence="4">
    <location>
        <begin position="255"/>
        <end position="279"/>
    </location>
</feature>
<feature type="domain" description="Secretin N-terminal" evidence="5">
    <location>
        <begin position="255"/>
        <end position="309"/>
    </location>
</feature>
<organism evidence="6 7">
    <name type="scientific">Roseateles amylovorans</name>
    <dbReference type="NCBI Taxonomy" id="2978473"/>
    <lineage>
        <taxon>Bacteria</taxon>
        <taxon>Pseudomonadati</taxon>
        <taxon>Pseudomonadota</taxon>
        <taxon>Betaproteobacteria</taxon>
        <taxon>Burkholderiales</taxon>
        <taxon>Sphaerotilaceae</taxon>
        <taxon>Roseateles</taxon>
    </lineage>
</organism>
<evidence type="ECO:0000313" key="6">
    <source>
        <dbReference type="EMBL" id="UXH80277.1"/>
    </source>
</evidence>
<dbReference type="InterPro" id="IPR038140">
    <property type="entry name" value="DotD_sf"/>
</dbReference>
<dbReference type="Proteomes" id="UP001064933">
    <property type="component" value="Chromosome"/>
</dbReference>
<evidence type="ECO:0000259" key="5">
    <source>
        <dbReference type="Pfam" id="PF07655"/>
    </source>
</evidence>
<dbReference type="EMBL" id="CP104562">
    <property type="protein sequence ID" value="UXH80277.1"/>
    <property type="molecule type" value="Genomic_DNA"/>
</dbReference>
<evidence type="ECO:0000256" key="4">
    <source>
        <dbReference type="SAM" id="MobiDB-lite"/>
    </source>
</evidence>
<reference evidence="6" key="1">
    <citation type="submission" date="2022-10" db="EMBL/GenBank/DDBJ databases">
        <title>Characterization and whole genome sequencing of a new Roseateles species, isolated from fresh water.</title>
        <authorList>
            <person name="Guliayeva D.Y."/>
            <person name="Akhremchuk A.E."/>
            <person name="Sikolenko M.A."/>
            <person name="Valentovich L.N."/>
            <person name="Sidarenka A.V."/>
        </authorList>
    </citation>
    <scope>NUCLEOTIDE SEQUENCE</scope>
    <source>
        <strain evidence="6">BIM B-1768</strain>
    </source>
</reference>
<name>A0ABY6B5F1_9BURK</name>
<comment type="subcellular location">
    <subcellularLocation>
        <location evidence="1">Membrane</location>
    </subcellularLocation>
</comment>
<evidence type="ECO:0000256" key="1">
    <source>
        <dbReference type="ARBA" id="ARBA00004370"/>
    </source>
</evidence>
<dbReference type="InterPro" id="IPR050810">
    <property type="entry name" value="Bact_Secretion_Sys_Channel"/>
</dbReference>
<gene>
    <name evidence="6" type="ORF">N4261_10545</name>
</gene>
<accession>A0ABY6B5F1</accession>
<protein>
    <submittedName>
        <fullName evidence="6">Secretin N-terminal domain-containing protein</fullName>
    </submittedName>
</protein>
<dbReference type="Pfam" id="PF07655">
    <property type="entry name" value="Secretin_N_2"/>
    <property type="match status" value="1"/>
</dbReference>
<dbReference type="PANTHER" id="PTHR30332">
    <property type="entry name" value="PROBABLE GENERAL SECRETION PATHWAY PROTEIN D"/>
    <property type="match status" value="1"/>
</dbReference>
<dbReference type="PANTHER" id="PTHR30332:SF24">
    <property type="entry name" value="SECRETIN GSPD-RELATED"/>
    <property type="match status" value="1"/>
</dbReference>